<organism evidence="2 3">
    <name type="scientific">Rhynchophorus ferrugineus</name>
    <name type="common">Red palm weevil</name>
    <name type="synonym">Curculio ferrugineus</name>
    <dbReference type="NCBI Taxonomy" id="354439"/>
    <lineage>
        <taxon>Eukaryota</taxon>
        <taxon>Metazoa</taxon>
        <taxon>Ecdysozoa</taxon>
        <taxon>Arthropoda</taxon>
        <taxon>Hexapoda</taxon>
        <taxon>Insecta</taxon>
        <taxon>Pterygota</taxon>
        <taxon>Neoptera</taxon>
        <taxon>Endopterygota</taxon>
        <taxon>Coleoptera</taxon>
        <taxon>Polyphaga</taxon>
        <taxon>Cucujiformia</taxon>
        <taxon>Curculionidae</taxon>
        <taxon>Dryophthorinae</taxon>
        <taxon>Rhynchophorus</taxon>
    </lineage>
</organism>
<evidence type="ECO:0000313" key="2">
    <source>
        <dbReference type="EMBL" id="KAF7269003.1"/>
    </source>
</evidence>
<evidence type="ECO:0000256" key="1">
    <source>
        <dbReference type="SAM" id="MobiDB-lite"/>
    </source>
</evidence>
<dbReference type="Proteomes" id="UP000625711">
    <property type="component" value="Unassembled WGS sequence"/>
</dbReference>
<name>A0A834HXL1_RHYFE</name>
<feature type="region of interest" description="Disordered" evidence="1">
    <location>
        <begin position="41"/>
        <end position="62"/>
    </location>
</feature>
<proteinExistence type="predicted"/>
<keyword evidence="3" id="KW-1185">Reference proteome</keyword>
<reference evidence="2" key="1">
    <citation type="submission" date="2020-08" db="EMBL/GenBank/DDBJ databases">
        <title>Genome sequencing and assembly of the red palm weevil Rhynchophorus ferrugineus.</title>
        <authorList>
            <person name="Dias G.B."/>
            <person name="Bergman C.M."/>
            <person name="Manee M."/>
        </authorList>
    </citation>
    <scope>NUCLEOTIDE SEQUENCE</scope>
    <source>
        <strain evidence="2">AA-2017</strain>
        <tissue evidence="2">Whole larva</tissue>
    </source>
</reference>
<accession>A0A834HXL1</accession>
<comment type="caution">
    <text evidence="2">The sequence shown here is derived from an EMBL/GenBank/DDBJ whole genome shotgun (WGS) entry which is preliminary data.</text>
</comment>
<dbReference type="AlphaFoldDB" id="A0A834HXL1"/>
<evidence type="ECO:0000313" key="3">
    <source>
        <dbReference type="Proteomes" id="UP000625711"/>
    </source>
</evidence>
<dbReference type="EMBL" id="JAACXV010014280">
    <property type="protein sequence ID" value="KAF7269003.1"/>
    <property type="molecule type" value="Genomic_DNA"/>
</dbReference>
<sequence>MSVRRIELQSFYSTFGNAVDFKPKTNTCSLRAADLEPRTCRPSWPGYRRPQSDGVTQEHLKPKPSQRVGAAVVVPPANFAHSRELDDCLGVRLFYVASTLGTSVSGSATNRRDPALFGRSGRHQVCSWDRSSSDGRVLANWKRFRLVLVNWRWCGVLLCRRGMMSRGVGFEISELFVLPRVGWHFFDVRPITPYQSIVLRLRVVWWRLVWCRGSGRSGNTRMDAADVAGLGSGQRAARVSVFRMHKEQWRRRER</sequence>
<protein>
    <submittedName>
        <fullName evidence="2">Uncharacterized protein</fullName>
    </submittedName>
</protein>
<gene>
    <name evidence="2" type="ORF">GWI33_017926</name>
</gene>